<reference evidence="9 10" key="1">
    <citation type="submission" date="2020-02" db="EMBL/GenBank/DDBJ databases">
        <title>Genome sequencing of Aeromonas rivipollensis.</title>
        <authorList>
            <person name="Fono-Tamo Ubani E.K."/>
            <person name="Lekota K.E."/>
        </authorList>
    </citation>
    <scope>NUCLEOTIDE SEQUENCE [LARGE SCALE GENOMIC DNA]</scope>
    <source>
        <strain evidence="9 10">G78</strain>
    </source>
</reference>
<dbReference type="Pfam" id="PF00066">
    <property type="entry name" value="Notch"/>
    <property type="match status" value="1"/>
</dbReference>
<keyword evidence="2" id="KW-0677">Repeat</keyword>
<dbReference type="EMBL" id="JAAILA010000011">
    <property type="protein sequence ID" value="NEX88594.1"/>
    <property type="molecule type" value="Genomic_DNA"/>
</dbReference>
<protein>
    <recommendedName>
        <fullName evidence="8">LNR domain-containing protein</fullName>
    </recommendedName>
</protein>
<keyword evidence="5" id="KW-1015">Disulfide bond</keyword>
<keyword evidence="4" id="KW-0472">Membrane</keyword>
<comment type="caution">
    <text evidence="9">The sequence shown here is derived from an EMBL/GenBank/DDBJ whole genome shotgun (WGS) entry which is preliminary data.</text>
</comment>
<evidence type="ECO:0000256" key="7">
    <source>
        <dbReference type="ARBA" id="ARBA00046288"/>
    </source>
</evidence>
<name>A0ABX0CXA5_9GAMM</name>
<evidence type="ECO:0000313" key="10">
    <source>
        <dbReference type="Proteomes" id="UP000472827"/>
    </source>
</evidence>
<keyword evidence="1" id="KW-0812">Transmembrane</keyword>
<proteinExistence type="predicted"/>
<feature type="domain" description="LNR" evidence="8">
    <location>
        <begin position="4"/>
        <end position="22"/>
    </location>
</feature>
<evidence type="ECO:0000313" key="9">
    <source>
        <dbReference type="EMBL" id="NEX88594.1"/>
    </source>
</evidence>
<sequence>MCHSVCHQACAVVICDWDGLDCVCF</sequence>
<evidence type="ECO:0000256" key="5">
    <source>
        <dbReference type="ARBA" id="ARBA00023157"/>
    </source>
</evidence>
<evidence type="ECO:0000256" key="3">
    <source>
        <dbReference type="ARBA" id="ARBA00022989"/>
    </source>
</evidence>
<evidence type="ECO:0000256" key="2">
    <source>
        <dbReference type="ARBA" id="ARBA00022737"/>
    </source>
</evidence>
<dbReference type="SUPFAM" id="SSF90193">
    <property type="entry name" value="Notch domain"/>
    <property type="match status" value="1"/>
</dbReference>
<gene>
    <name evidence="9" type="ORF">G4923_07750</name>
</gene>
<evidence type="ECO:0000256" key="1">
    <source>
        <dbReference type="ARBA" id="ARBA00022692"/>
    </source>
</evidence>
<comment type="subcellular location">
    <subcellularLocation>
        <location evidence="7">Endomembrane system</location>
        <topology evidence="7">Single-pass type I membrane protein</topology>
    </subcellularLocation>
</comment>
<dbReference type="Proteomes" id="UP000472827">
    <property type="component" value="Unassembled WGS sequence"/>
</dbReference>
<keyword evidence="3" id="KW-1133">Transmembrane helix</keyword>
<accession>A0ABX0CXA5</accession>
<dbReference type="InterPro" id="IPR035993">
    <property type="entry name" value="Notch-like_dom_sf"/>
</dbReference>
<dbReference type="InterPro" id="IPR000800">
    <property type="entry name" value="Notch_dom"/>
</dbReference>
<keyword evidence="6" id="KW-0325">Glycoprotein</keyword>
<organism evidence="9 10">
    <name type="scientific">Aeromonas rivipollensis</name>
    <dbReference type="NCBI Taxonomy" id="948519"/>
    <lineage>
        <taxon>Bacteria</taxon>
        <taxon>Pseudomonadati</taxon>
        <taxon>Pseudomonadota</taxon>
        <taxon>Gammaproteobacteria</taxon>
        <taxon>Aeromonadales</taxon>
        <taxon>Aeromonadaceae</taxon>
        <taxon>Aeromonas</taxon>
    </lineage>
</organism>
<keyword evidence="10" id="KW-1185">Reference proteome</keyword>
<evidence type="ECO:0000256" key="4">
    <source>
        <dbReference type="ARBA" id="ARBA00023136"/>
    </source>
</evidence>
<evidence type="ECO:0000259" key="8">
    <source>
        <dbReference type="Pfam" id="PF00066"/>
    </source>
</evidence>
<evidence type="ECO:0000256" key="6">
    <source>
        <dbReference type="ARBA" id="ARBA00023180"/>
    </source>
</evidence>